<accession>A0A5J6MW13</accession>
<sequence length="284" mass="30246">MILVTGANGNTGSEVTRQLVAAGRPVRALVRTRENGAALPQAGVEIALGAFADIASLDAAMKGVDAVFLISFEHPEQLALQANVIEAARRAGVRIVARLSASSADAQSPDPLISTHGKGDLQLARSGLGHVLIRPQWFNQNFLSYCPGGVLRLPAGEARLPFVDIRDIAAVTIEALTEPEHDGKAYVLTGPEALSHAEVVAILSEATGRRFVYENIPPETYREMLIAGGASEFRADLVVNLFDRMRRRGAAPVSGDIASVLGRPAIDFRQFARDHAGEIAKQVS</sequence>
<evidence type="ECO:0000259" key="1">
    <source>
        <dbReference type="Pfam" id="PF05368"/>
    </source>
</evidence>
<reference evidence="2 3" key="1">
    <citation type="submission" date="2019-08" db="EMBL/GenBank/DDBJ databases">
        <title>Hyperibacter terrae gen. nov., sp. nov. and Hyperibacter viscosus sp. nov., two new members in the family Rhodospirillaceae isolated from the rhizosphere of Hypericum perforatum.</title>
        <authorList>
            <person name="Noviana Z."/>
        </authorList>
    </citation>
    <scope>NUCLEOTIDE SEQUENCE [LARGE SCALE GENOMIC DNA]</scope>
    <source>
        <strain evidence="2 3">R5913</strain>
    </source>
</reference>
<dbReference type="InterPro" id="IPR036291">
    <property type="entry name" value="NAD(P)-bd_dom_sf"/>
</dbReference>
<evidence type="ECO:0000313" key="3">
    <source>
        <dbReference type="Proteomes" id="UP000326202"/>
    </source>
</evidence>
<dbReference type="Proteomes" id="UP000326202">
    <property type="component" value="Chromosome"/>
</dbReference>
<feature type="domain" description="NmrA-like" evidence="1">
    <location>
        <begin position="2"/>
        <end position="224"/>
    </location>
</feature>
<protein>
    <submittedName>
        <fullName evidence="2">Nucleotide-diphosphate-sugar epimerase</fullName>
    </submittedName>
</protein>
<dbReference type="InterPro" id="IPR051604">
    <property type="entry name" value="Ergot_Alk_Oxidoreductase"/>
</dbReference>
<dbReference type="AlphaFoldDB" id="A0A5J6MW13"/>
<dbReference type="RefSeq" id="WP_191908230.1">
    <property type="nucleotide sequence ID" value="NZ_CP042906.1"/>
</dbReference>
<dbReference type="SUPFAM" id="SSF51735">
    <property type="entry name" value="NAD(P)-binding Rossmann-fold domains"/>
    <property type="match status" value="1"/>
</dbReference>
<dbReference type="InterPro" id="IPR008030">
    <property type="entry name" value="NmrA-like"/>
</dbReference>
<name>A0A5J6MW13_9PROT</name>
<dbReference type="KEGG" id="htq:FRZ44_43080"/>
<dbReference type="PANTHER" id="PTHR43162:SF1">
    <property type="entry name" value="PRESTALK A DIFFERENTIATION PROTEIN A"/>
    <property type="match status" value="1"/>
</dbReference>
<dbReference type="EMBL" id="CP042906">
    <property type="protein sequence ID" value="QEX18996.1"/>
    <property type="molecule type" value="Genomic_DNA"/>
</dbReference>
<dbReference type="PANTHER" id="PTHR43162">
    <property type="match status" value="1"/>
</dbReference>
<dbReference type="CDD" id="cd05269">
    <property type="entry name" value="TMR_SDR_a"/>
    <property type="match status" value="1"/>
</dbReference>
<keyword evidence="3" id="KW-1185">Reference proteome</keyword>
<evidence type="ECO:0000313" key="2">
    <source>
        <dbReference type="EMBL" id="QEX18996.1"/>
    </source>
</evidence>
<gene>
    <name evidence="2" type="ORF">FRZ44_43080</name>
</gene>
<dbReference type="Gene3D" id="3.40.50.720">
    <property type="entry name" value="NAD(P)-binding Rossmann-like Domain"/>
    <property type="match status" value="1"/>
</dbReference>
<organism evidence="2 3">
    <name type="scientific">Hypericibacter terrae</name>
    <dbReference type="NCBI Taxonomy" id="2602015"/>
    <lineage>
        <taxon>Bacteria</taxon>
        <taxon>Pseudomonadati</taxon>
        <taxon>Pseudomonadota</taxon>
        <taxon>Alphaproteobacteria</taxon>
        <taxon>Rhodospirillales</taxon>
        <taxon>Dongiaceae</taxon>
        <taxon>Hypericibacter</taxon>
    </lineage>
</organism>
<dbReference type="Pfam" id="PF05368">
    <property type="entry name" value="NmrA"/>
    <property type="match status" value="1"/>
</dbReference>
<dbReference type="Gene3D" id="3.90.25.10">
    <property type="entry name" value="UDP-galactose 4-epimerase, domain 1"/>
    <property type="match status" value="1"/>
</dbReference>
<proteinExistence type="predicted"/>